<sequence length="282" mass="33347">MEKLIPLFPKINKINYDVVNHLTKNTNSNSASCLFIPKGPKLFAWFTYYNNKPICLFYNQEQEKIVSHYVCFKEELSLGTILYGTLIDNNFVCETINYYKNELIGGNFINKINIIRDILKFSIRDNDFHSISFKLPQMSNSKILLECSNLPYQVYGILQIENRPKLVILNHLFGHFHIKKDYSLEDVYNLYALNEKNELTLYTTALVNDFKTSHFLKKIFRIKKTYKNIEFSDEEEDENQNILYVSCLYIHEFKKWKPYVLKHGNADSIKTILFKEKKNIAL</sequence>
<proteinExistence type="predicted"/>
<dbReference type="AlphaFoldDB" id="A0A6C0D167"/>
<organism evidence="1">
    <name type="scientific">viral metagenome</name>
    <dbReference type="NCBI Taxonomy" id="1070528"/>
    <lineage>
        <taxon>unclassified sequences</taxon>
        <taxon>metagenomes</taxon>
        <taxon>organismal metagenomes</taxon>
    </lineage>
</organism>
<dbReference type="EMBL" id="MN739520">
    <property type="protein sequence ID" value="QHT10301.1"/>
    <property type="molecule type" value="Genomic_DNA"/>
</dbReference>
<reference evidence="1" key="1">
    <citation type="journal article" date="2020" name="Nature">
        <title>Giant virus diversity and host interactions through global metagenomics.</title>
        <authorList>
            <person name="Schulz F."/>
            <person name="Roux S."/>
            <person name="Paez-Espino D."/>
            <person name="Jungbluth S."/>
            <person name="Walsh D.A."/>
            <person name="Denef V.J."/>
            <person name="McMahon K.D."/>
            <person name="Konstantinidis K.T."/>
            <person name="Eloe-Fadrosh E.A."/>
            <person name="Kyrpides N.C."/>
            <person name="Woyke T."/>
        </authorList>
    </citation>
    <scope>NUCLEOTIDE SEQUENCE</scope>
    <source>
        <strain evidence="1">GVMAG-M-3300023174-107</strain>
    </source>
</reference>
<name>A0A6C0D167_9ZZZZ</name>
<evidence type="ECO:0000313" key="1">
    <source>
        <dbReference type="EMBL" id="QHT10301.1"/>
    </source>
</evidence>
<protein>
    <submittedName>
        <fullName evidence="1">Uncharacterized protein</fullName>
    </submittedName>
</protein>
<accession>A0A6C0D167</accession>